<dbReference type="Gene3D" id="3.40.630.30">
    <property type="match status" value="1"/>
</dbReference>
<dbReference type="CDD" id="cd04301">
    <property type="entry name" value="NAT_SF"/>
    <property type="match status" value="1"/>
</dbReference>
<dbReference type="RefSeq" id="WP_344696014.1">
    <property type="nucleotide sequence ID" value="NZ_BAABBR010000001.1"/>
</dbReference>
<evidence type="ECO:0000313" key="2">
    <source>
        <dbReference type="EMBL" id="GAA4032923.1"/>
    </source>
</evidence>
<dbReference type="PANTHER" id="PTHR31435">
    <property type="entry name" value="PROTEIN NATD1"/>
    <property type="match status" value="1"/>
</dbReference>
<accession>A0ABP7TYI6</accession>
<feature type="domain" description="N-acetyltransferase" evidence="1">
    <location>
        <begin position="4"/>
        <end position="90"/>
    </location>
</feature>
<reference evidence="3" key="1">
    <citation type="journal article" date="2019" name="Int. J. Syst. Evol. Microbiol.">
        <title>The Global Catalogue of Microorganisms (GCM) 10K type strain sequencing project: providing services to taxonomists for standard genome sequencing and annotation.</title>
        <authorList>
            <consortium name="The Broad Institute Genomics Platform"/>
            <consortium name="The Broad Institute Genome Sequencing Center for Infectious Disease"/>
            <person name="Wu L."/>
            <person name="Ma J."/>
        </authorList>
    </citation>
    <scope>NUCLEOTIDE SEQUENCE [LARGE SCALE GENOMIC DNA]</scope>
    <source>
        <strain evidence="3">JCM 17564</strain>
    </source>
</reference>
<dbReference type="InterPro" id="IPR016181">
    <property type="entry name" value="Acyl_CoA_acyltransferase"/>
</dbReference>
<name>A0ABP7TYI6_9SPHN</name>
<proteinExistence type="predicted"/>
<dbReference type="PANTHER" id="PTHR31435:SF10">
    <property type="entry name" value="BSR4717 PROTEIN"/>
    <property type="match status" value="1"/>
</dbReference>
<dbReference type="Proteomes" id="UP001424459">
    <property type="component" value="Unassembled WGS sequence"/>
</dbReference>
<keyword evidence="3" id="KW-1185">Reference proteome</keyword>
<dbReference type="EMBL" id="BAABBR010000001">
    <property type="protein sequence ID" value="GAA4032923.1"/>
    <property type="molecule type" value="Genomic_DNA"/>
</dbReference>
<comment type="caution">
    <text evidence="2">The sequence shown here is derived from an EMBL/GenBank/DDBJ whole genome shotgun (WGS) entry which is preliminary data.</text>
</comment>
<dbReference type="PROSITE" id="PS51729">
    <property type="entry name" value="GNAT_YJDJ"/>
    <property type="match status" value="1"/>
</dbReference>
<dbReference type="Pfam" id="PF14542">
    <property type="entry name" value="Acetyltransf_CG"/>
    <property type="match status" value="1"/>
</dbReference>
<dbReference type="InterPro" id="IPR045057">
    <property type="entry name" value="Gcn5-rel_NAT"/>
</dbReference>
<protein>
    <submittedName>
        <fullName evidence="2">GNAT family N-acetyltransferase</fullName>
    </submittedName>
</protein>
<organism evidence="2 3">
    <name type="scientific">Sphingomonas rosea</name>
    <dbReference type="NCBI Taxonomy" id="335605"/>
    <lineage>
        <taxon>Bacteria</taxon>
        <taxon>Pseudomonadati</taxon>
        <taxon>Pseudomonadota</taxon>
        <taxon>Alphaproteobacteria</taxon>
        <taxon>Sphingomonadales</taxon>
        <taxon>Sphingomonadaceae</taxon>
        <taxon>Sphingomonas</taxon>
    </lineage>
</organism>
<evidence type="ECO:0000259" key="1">
    <source>
        <dbReference type="PROSITE" id="PS51729"/>
    </source>
</evidence>
<gene>
    <name evidence="2" type="ORF">GCM10022281_10850</name>
</gene>
<dbReference type="InterPro" id="IPR031165">
    <property type="entry name" value="GNAT_YJDJ"/>
</dbReference>
<sequence length="92" mass="10527">MDVVNNAEMHRFEIELPDGAVAFADYRRMDGRVMFPHTVVPPAHEGQGLASKIARASLDWARSEGLKVIPACSFYRTYLQRHPEYQDLLHND</sequence>
<dbReference type="SUPFAM" id="SSF55729">
    <property type="entry name" value="Acyl-CoA N-acyltransferases (Nat)"/>
    <property type="match status" value="1"/>
</dbReference>
<evidence type="ECO:0000313" key="3">
    <source>
        <dbReference type="Proteomes" id="UP001424459"/>
    </source>
</evidence>